<dbReference type="InterPro" id="IPR036388">
    <property type="entry name" value="WH-like_DNA-bd_sf"/>
</dbReference>
<evidence type="ECO:0000313" key="3">
    <source>
        <dbReference type="Proteomes" id="UP000460435"/>
    </source>
</evidence>
<proteinExistence type="inferred from homology"/>
<dbReference type="Pfam" id="PF13412">
    <property type="entry name" value="HTH_24"/>
    <property type="match status" value="1"/>
</dbReference>
<comment type="similarity">
    <text evidence="1">Belongs to the ROK (NagC/XylR) family.</text>
</comment>
<dbReference type="PANTHER" id="PTHR18964:SF173">
    <property type="entry name" value="GLUCOKINASE"/>
    <property type="match status" value="1"/>
</dbReference>
<dbReference type="Gene3D" id="1.10.10.10">
    <property type="entry name" value="Winged helix-like DNA-binding domain superfamily/Winged helix DNA-binding domain"/>
    <property type="match status" value="1"/>
</dbReference>
<accession>A0A7K3M6L5</accession>
<dbReference type="Pfam" id="PF00480">
    <property type="entry name" value="ROK"/>
    <property type="match status" value="1"/>
</dbReference>
<reference evidence="2 3" key="1">
    <citation type="submission" date="2019-11" db="EMBL/GenBank/DDBJ databases">
        <authorList>
            <person name="Li X.-J."/>
            <person name="Feng X.-M."/>
        </authorList>
    </citation>
    <scope>NUCLEOTIDE SEQUENCE [LARGE SCALE GENOMIC DNA]</scope>
    <source>
        <strain evidence="2 3">XMNu-373</strain>
    </source>
</reference>
<dbReference type="SUPFAM" id="SSF46785">
    <property type="entry name" value="Winged helix' DNA-binding domain"/>
    <property type="match status" value="1"/>
</dbReference>
<comment type="caution">
    <text evidence="2">The sequence shown here is derived from an EMBL/GenBank/DDBJ whole genome shotgun (WGS) entry which is preliminary data.</text>
</comment>
<dbReference type="CDD" id="cd00090">
    <property type="entry name" value="HTH_ARSR"/>
    <property type="match status" value="1"/>
</dbReference>
<dbReference type="PANTHER" id="PTHR18964">
    <property type="entry name" value="ROK (REPRESSOR, ORF, KINASE) FAMILY"/>
    <property type="match status" value="1"/>
</dbReference>
<dbReference type="InterPro" id="IPR011991">
    <property type="entry name" value="ArsR-like_HTH"/>
</dbReference>
<dbReference type="SUPFAM" id="SSF53067">
    <property type="entry name" value="Actin-like ATPase domain"/>
    <property type="match status" value="1"/>
</dbReference>
<dbReference type="Proteomes" id="UP000460435">
    <property type="component" value="Unassembled WGS sequence"/>
</dbReference>
<dbReference type="EMBL" id="WLZY01000005">
    <property type="protein sequence ID" value="NDL58532.1"/>
    <property type="molecule type" value="Genomic_DNA"/>
</dbReference>
<evidence type="ECO:0000313" key="2">
    <source>
        <dbReference type="EMBL" id="NDL58532.1"/>
    </source>
</evidence>
<dbReference type="Gene3D" id="3.30.420.40">
    <property type="match status" value="2"/>
</dbReference>
<protein>
    <submittedName>
        <fullName evidence="2">ROK family protein</fullName>
    </submittedName>
</protein>
<name>A0A7K3M6L5_9ACTN</name>
<gene>
    <name evidence="2" type="ORF">F7O44_15800</name>
</gene>
<sequence length="388" mass="40485">MASNGAPDRSVASRIIGLISAGTATSRADLARTLGVSPSTVSLHVQELIESGVVTESGSGDSRGGRKPRLLQIRDDGGHVLVADLGGTHARIAVISLASEVRAVREIELDVSEGPEQSLDTVLGQWSDLSEPWLPSSPLHGVALGLPGPVDFATGRVESPARMPGWHDFGVADYIRHHLDVPTLVDNDVNLMALGEHFAHDGHLEHSVTVKAGSGIGCGLIASGQLHRGATGAAGDITHSRVSAAGSTPCSCGKLGCLETIASGAAITRQLRDRGVDVQSTADIVRRTRDAEPEVTAMVREAGRHLGEVLGTVVNFVNPDAVFLGGALSTLEPFVAMVRSQLYDGCHPLVTQKLLITRASTGPEAGITGAGRLILQHVLPERAVHSLR</sequence>
<dbReference type="InterPro" id="IPR036390">
    <property type="entry name" value="WH_DNA-bd_sf"/>
</dbReference>
<dbReference type="InterPro" id="IPR043129">
    <property type="entry name" value="ATPase_NBD"/>
</dbReference>
<organism evidence="2 3">
    <name type="scientific">Phytoactinopolyspora mesophila</name>
    <dbReference type="NCBI Taxonomy" id="2650750"/>
    <lineage>
        <taxon>Bacteria</taxon>
        <taxon>Bacillati</taxon>
        <taxon>Actinomycetota</taxon>
        <taxon>Actinomycetes</taxon>
        <taxon>Jiangellales</taxon>
        <taxon>Jiangellaceae</taxon>
        <taxon>Phytoactinopolyspora</taxon>
    </lineage>
</organism>
<dbReference type="AlphaFoldDB" id="A0A7K3M6L5"/>
<keyword evidence="3" id="KW-1185">Reference proteome</keyword>
<dbReference type="InterPro" id="IPR000600">
    <property type="entry name" value="ROK"/>
</dbReference>
<evidence type="ECO:0000256" key="1">
    <source>
        <dbReference type="ARBA" id="ARBA00006479"/>
    </source>
</evidence>